<dbReference type="RefSeq" id="WP_142811372.1">
    <property type="nucleotide sequence ID" value="NZ_CP036282.1"/>
</dbReference>
<organism evidence="1 2">
    <name type="scientific">Rhodoferax aquaticus</name>
    <dbReference type="NCBI Taxonomy" id="2527691"/>
    <lineage>
        <taxon>Bacteria</taxon>
        <taxon>Pseudomonadati</taxon>
        <taxon>Pseudomonadota</taxon>
        <taxon>Betaproteobacteria</taxon>
        <taxon>Burkholderiales</taxon>
        <taxon>Comamonadaceae</taxon>
        <taxon>Rhodoferax</taxon>
    </lineage>
</organism>
<dbReference type="Proteomes" id="UP000317365">
    <property type="component" value="Chromosome"/>
</dbReference>
<dbReference type="KEGG" id="rhg:EXZ61_09870"/>
<dbReference type="AlphaFoldDB" id="A0A515EP54"/>
<accession>A0A515EP54</accession>
<dbReference type="SUPFAM" id="SSF53448">
    <property type="entry name" value="Nucleotide-diphospho-sugar transferases"/>
    <property type="match status" value="1"/>
</dbReference>
<reference evidence="2" key="1">
    <citation type="submission" date="2019-02" db="EMBL/GenBank/DDBJ databases">
        <title>Complete genome sequence of Rhodoferax sp. Gr-4.</title>
        <authorList>
            <person name="Jin L."/>
        </authorList>
    </citation>
    <scope>NUCLEOTIDE SEQUENCE [LARGE SCALE GENOMIC DNA]</scope>
    <source>
        <strain evidence="2">Gr-4</strain>
    </source>
</reference>
<proteinExistence type="predicted"/>
<name>A0A515EP54_9BURK</name>
<dbReference type="Gene3D" id="3.90.550.10">
    <property type="entry name" value="Spore Coat Polysaccharide Biosynthesis Protein SpsA, Chain A"/>
    <property type="match status" value="1"/>
</dbReference>
<reference evidence="2" key="2">
    <citation type="journal article" date="2020" name="Int. J. Syst. Evol. Microbiol.">
        <title>Genomic insights into a novel species Rhodoferax aquaticus sp. nov., isolated from freshwater.</title>
        <authorList>
            <person name="Li T."/>
            <person name="Zhuo Y."/>
            <person name="Jin C.Z."/>
            <person name="Wu X."/>
            <person name="Ko S.R."/>
            <person name="Jin F.J."/>
            <person name="Ahn C.Y."/>
            <person name="Oh H.M."/>
            <person name="Lee H.G."/>
            <person name="Jin L."/>
        </authorList>
    </citation>
    <scope>NUCLEOTIDE SEQUENCE [LARGE SCALE GENOMIC DNA]</scope>
    <source>
        <strain evidence="2">Gr-4</strain>
    </source>
</reference>
<sequence>MAIFDHDDICHHERLASQLWFMESLPYVDIVDSAITYFSEVKDLATASRVLCHPCEDAVIKTKLLRICPIGHPSAMSRRNLFTDAGGYLAEFSRAEDYALWCRAAPPGKRFANLEESLMFYRLHPARTSQVQCQRMAVKDIEIKRLCIRALLGGDDASLAELLCLGLYHKSNKSLAGALTGLIPVILKFGQRMPCPNTSADLVGQVLAQRFNDAHSSVSGGYWWVLLSLR</sequence>
<gene>
    <name evidence="1" type="ORF">EXZ61_09870</name>
</gene>
<evidence type="ECO:0000313" key="2">
    <source>
        <dbReference type="Proteomes" id="UP000317365"/>
    </source>
</evidence>
<dbReference type="InterPro" id="IPR029044">
    <property type="entry name" value="Nucleotide-diphossugar_trans"/>
</dbReference>
<keyword evidence="2" id="KW-1185">Reference proteome</keyword>
<evidence type="ECO:0000313" key="1">
    <source>
        <dbReference type="EMBL" id="QDL54443.1"/>
    </source>
</evidence>
<protein>
    <submittedName>
        <fullName evidence="1">Uncharacterized protein</fullName>
    </submittedName>
</protein>
<dbReference type="EMBL" id="CP036282">
    <property type="protein sequence ID" value="QDL54443.1"/>
    <property type="molecule type" value="Genomic_DNA"/>
</dbReference>